<sequence>MKKQAPSSGSLWHTYATARADGDLDRVAAGLAHLLQVERPVRVLVVAPVDLERRRVRRHLHARRPVRVHLPVLVVETLQLQLEIRPAHERVVDGRLQLEHVVADREIVLEPERWQQDAIAHRECQPQLLVFWWLFGFTSGLGLMYGVMEEAGVSGGVGTTTAAARTTHPHAHVHHLCHRVHLLMVPSVAGPTTSATTTHLVHAGHATRRSSAHSDARTHLTHWSHATTDATSTASDTTTTTNTSAAAHLLASSVAQTNDESNSNNKNPYYPGMEMLIASSEMEYNAQRSVGREGTRAKEATTVSFIETLTHPLTHPPAHSDDDAYAQAVPSPGDTEKSAVEASTATRHDGPGSRTMSAGKKVAALLLGTMATREERKVGVSTGRTKLNR</sequence>
<feature type="compositionally biased region" description="Low complexity" evidence="1">
    <location>
        <begin position="224"/>
        <end position="239"/>
    </location>
</feature>
<feature type="region of interest" description="Disordered" evidence="1">
    <location>
        <begin position="311"/>
        <end position="358"/>
    </location>
</feature>
<protein>
    <submittedName>
        <fullName evidence="3">Uncharacterized protein</fullName>
    </submittedName>
</protein>
<dbReference type="EMBL" id="AXCN02000549">
    <property type="status" value="NOT_ANNOTATED_CDS"/>
    <property type="molecule type" value="Genomic_DNA"/>
</dbReference>
<feature type="transmembrane region" description="Helical" evidence="2">
    <location>
        <begin position="128"/>
        <end position="148"/>
    </location>
</feature>
<keyword evidence="2" id="KW-0812">Transmembrane</keyword>
<keyword evidence="4" id="KW-1185">Reference proteome</keyword>
<organism evidence="3 4">
    <name type="scientific">Anopheles farauti</name>
    <dbReference type="NCBI Taxonomy" id="69004"/>
    <lineage>
        <taxon>Eukaryota</taxon>
        <taxon>Metazoa</taxon>
        <taxon>Ecdysozoa</taxon>
        <taxon>Arthropoda</taxon>
        <taxon>Hexapoda</taxon>
        <taxon>Insecta</taxon>
        <taxon>Pterygota</taxon>
        <taxon>Neoptera</taxon>
        <taxon>Endopterygota</taxon>
        <taxon>Diptera</taxon>
        <taxon>Nematocera</taxon>
        <taxon>Culicoidea</taxon>
        <taxon>Culicidae</taxon>
        <taxon>Anophelinae</taxon>
        <taxon>Anopheles</taxon>
    </lineage>
</organism>
<dbReference type="Proteomes" id="UP000075886">
    <property type="component" value="Unassembled WGS sequence"/>
</dbReference>
<name>A0A182Q7S8_9DIPT</name>
<dbReference type="VEuPathDB" id="VectorBase:AFAF004746"/>
<evidence type="ECO:0000313" key="4">
    <source>
        <dbReference type="Proteomes" id="UP000075886"/>
    </source>
</evidence>
<dbReference type="EnsemblMetazoa" id="AFAF004746-RA">
    <property type="protein sequence ID" value="AFAF004746-PA"/>
    <property type="gene ID" value="AFAF004746"/>
</dbReference>
<accession>A0A182Q7S8</accession>
<keyword evidence="2" id="KW-1133">Transmembrane helix</keyword>
<keyword evidence="2" id="KW-0472">Membrane</keyword>
<evidence type="ECO:0000313" key="3">
    <source>
        <dbReference type="EnsemblMetazoa" id="AFAF004746-PA"/>
    </source>
</evidence>
<dbReference type="AlphaFoldDB" id="A0A182Q7S8"/>
<feature type="region of interest" description="Disordered" evidence="1">
    <location>
        <begin position="207"/>
        <end position="239"/>
    </location>
</feature>
<evidence type="ECO:0000256" key="2">
    <source>
        <dbReference type="SAM" id="Phobius"/>
    </source>
</evidence>
<reference evidence="3" key="2">
    <citation type="submission" date="2020-05" db="UniProtKB">
        <authorList>
            <consortium name="EnsemblMetazoa"/>
        </authorList>
    </citation>
    <scope>IDENTIFICATION</scope>
    <source>
        <strain evidence="3">FAR1</strain>
    </source>
</reference>
<reference evidence="4" key="1">
    <citation type="submission" date="2014-01" db="EMBL/GenBank/DDBJ databases">
        <title>The Genome Sequence of Anopheles farauti FAR1 (V2).</title>
        <authorList>
            <consortium name="The Broad Institute Genomics Platform"/>
            <person name="Neafsey D.E."/>
            <person name="Besansky N."/>
            <person name="Howell P."/>
            <person name="Walton C."/>
            <person name="Young S.K."/>
            <person name="Zeng Q."/>
            <person name="Gargeya S."/>
            <person name="Fitzgerald M."/>
            <person name="Haas B."/>
            <person name="Abouelleil A."/>
            <person name="Allen A.W."/>
            <person name="Alvarado L."/>
            <person name="Arachchi H.M."/>
            <person name="Berlin A.M."/>
            <person name="Chapman S.B."/>
            <person name="Gainer-Dewar J."/>
            <person name="Goldberg J."/>
            <person name="Griggs A."/>
            <person name="Gujja S."/>
            <person name="Hansen M."/>
            <person name="Howarth C."/>
            <person name="Imamovic A."/>
            <person name="Ireland A."/>
            <person name="Larimer J."/>
            <person name="McCowan C."/>
            <person name="Murphy C."/>
            <person name="Pearson M."/>
            <person name="Poon T.W."/>
            <person name="Priest M."/>
            <person name="Roberts A."/>
            <person name="Saif S."/>
            <person name="Shea T."/>
            <person name="Sisk P."/>
            <person name="Sykes S."/>
            <person name="Wortman J."/>
            <person name="Nusbaum C."/>
            <person name="Birren B."/>
        </authorList>
    </citation>
    <scope>NUCLEOTIDE SEQUENCE [LARGE SCALE GENOMIC DNA]</scope>
    <source>
        <strain evidence="4">FAR1</strain>
    </source>
</reference>
<proteinExistence type="predicted"/>
<evidence type="ECO:0000256" key="1">
    <source>
        <dbReference type="SAM" id="MobiDB-lite"/>
    </source>
</evidence>